<dbReference type="InterPro" id="IPR050490">
    <property type="entry name" value="Bact_solute-bd_prot1"/>
</dbReference>
<evidence type="ECO:0000256" key="1">
    <source>
        <dbReference type="SAM" id="SignalP"/>
    </source>
</evidence>
<dbReference type="AlphaFoldDB" id="A0A9D1H125"/>
<comment type="caution">
    <text evidence="2">The sequence shown here is derived from an EMBL/GenBank/DDBJ whole genome shotgun (WGS) entry which is preliminary data.</text>
</comment>
<dbReference type="PROSITE" id="PS51257">
    <property type="entry name" value="PROKAR_LIPOPROTEIN"/>
    <property type="match status" value="1"/>
</dbReference>
<dbReference type="PANTHER" id="PTHR43649:SF16">
    <property type="entry name" value="SUGAR-BINDING LIPOPROTEIN"/>
    <property type="match status" value="1"/>
</dbReference>
<proteinExistence type="predicted"/>
<name>A0A9D1H125_9FIRM</name>
<reference evidence="2" key="1">
    <citation type="submission" date="2020-10" db="EMBL/GenBank/DDBJ databases">
        <authorList>
            <person name="Gilroy R."/>
        </authorList>
    </citation>
    <scope>NUCLEOTIDE SEQUENCE</scope>
    <source>
        <strain evidence="2">CHK181-108</strain>
    </source>
</reference>
<dbReference type="SUPFAM" id="SSF53850">
    <property type="entry name" value="Periplasmic binding protein-like II"/>
    <property type="match status" value="1"/>
</dbReference>
<evidence type="ECO:0000313" key="2">
    <source>
        <dbReference type="EMBL" id="HIT84293.1"/>
    </source>
</evidence>
<dbReference type="Gene3D" id="3.40.190.10">
    <property type="entry name" value="Periplasmic binding protein-like II"/>
    <property type="match status" value="1"/>
</dbReference>
<dbReference type="EMBL" id="DVLU01000001">
    <property type="protein sequence ID" value="HIT84293.1"/>
    <property type="molecule type" value="Genomic_DNA"/>
</dbReference>
<dbReference type="Pfam" id="PF01547">
    <property type="entry name" value="SBP_bac_1"/>
    <property type="match status" value="1"/>
</dbReference>
<reference evidence="2" key="2">
    <citation type="journal article" date="2021" name="PeerJ">
        <title>Extensive microbial diversity within the chicken gut microbiome revealed by metagenomics and culture.</title>
        <authorList>
            <person name="Gilroy R."/>
            <person name="Ravi A."/>
            <person name="Getino M."/>
            <person name="Pursley I."/>
            <person name="Horton D.L."/>
            <person name="Alikhan N.F."/>
            <person name="Baker D."/>
            <person name="Gharbi K."/>
            <person name="Hall N."/>
            <person name="Watson M."/>
            <person name="Adriaenssens E.M."/>
            <person name="Foster-Nyarko E."/>
            <person name="Jarju S."/>
            <person name="Secka A."/>
            <person name="Antonio M."/>
            <person name="Oren A."/>
            <person name="Chaudhuri R.R."/>
            <person name="La Ragione R."/>
            <person name="Hildebrand F."/>
            <person name="Pallen M.J."/>
        </authorList>
    </citation>
    <scope>NUCLEOTIDE SEQUENCE</scope>
    <source>
        <strain evidence="2">CHK181-108</strain>
    </source>
</reference>
<protein>
    <submittedName>
        <fullName evidence="2">Extracellular solute-binding protein</fullName>
    </submittedName>
</protein>
<gene>
    <name evidence="2" type="ORF">IAA60_00135</name>
</gene>
<accession>A0A9D1H125</accession>
<feature type="signal peptide" evidence="1">
    <location>
        <begin position="1"/>
        <end position="19"/>
    </location>
</feature>
<dbReference type="PANTHER" id="PTHR43649">
    <property type="entry name" value="ARABINOSE-BINDING PROTEIN-RELATED"/>
    <property type="match status" value="1"/>
</dbReference>
<dbReference type="InterPro" id="IPR006059">
    <property type="entry name" value="SBP"/>
</dbReference>
<dbReference type="Proteomes" id="UP000824165">
    <property type="component" value="Unassembled WGS sequence"/>
</dbReference>
<keyword evidence="1" id="KW-0732">Signal</keyword>
<feature type="chain" id="PRO_5039572144" evidence="1">
    <location>
        <begin position="20"/>
        <end position="469"/>
    </location>
</feature>
<evidence type="ECO:0000313" key="3">
    <source>
        <dbReference type="Proteomes" id="UP000824165"/>
    </source>
</evidence>
<organism evidence="2 3">
    <name type="scientific">Candidatus Ornithomonoglobus intestinigallinarum</name>
    <dbReference type="NCBI Taxonomy" id="2840894"/>
    <lineage>
        <taxon>Bacteria</taxon>
        <taxon>Bacillati</taxon>
        <taxon>Bacillota</taxon>
        <taxon>Clostridia</taxon>
        <taxon>Candidatus Ornithomonoglobus</taxon>
    </lineage>
</organism>
<sequence>MKKKTILKALALCMAAAMAAGAVSGCSGSGGDKDAQGRTTISVGNWPSKEGTELDTFNARKAAFEENNPDVAVEPDTWAFELKTFYAKAAGGQLPTVYLTHYTEMPQIMEAGYSADITDALSSRGYDGKFNQKILDVVSKDGRVYAFPYEAYILGLACNTELMEAAGLMEEDGTPKQPKDWYELADFAVKIKEATGKAGFVFPSSGNNGGWIFMPVAWSFGVDFMEQDENGAWKATFNTPEAAEALQYIKDLKWKYDVLPSNTLIDGTEYYKTFATGNAGILIAAGDIPRRLTQYGMQPDQVGMMAMPEGPQRYVTLLGGNVYCVSNEATEEQIDASLRWIETTSSYNATDDYKTNTDKDINTKLEEGQLIGIKSMSPWSEQAESLTYLNNLIDEKANSNPNHVKLYNEFVENCPAEIQAEEPVCAQELYGILDSCIQEVMTDENADCAAILEKANSDFQQNYLDNLDF</sequence>